<dbReference type="SUPFAM" id="SSF52058">
    <property type="entry name" value="L domain-like"/>
    <property type="match status" value="1"/>
</dbReference>
<gene>
    <name evidence="4" type="ORF">PHET_04292</name>
</gene>
<proteinExistence type="predicted"/>
<dbReference type="InterPro" id="IPR032675">
    <property type="entry name" value="LRR_dom_sf"/>
</dbReference>
<evidence type="ECO:0000256" key="1">
    <source>
        <dbReference type="ARBA" id="ARBA00022614"/>
    </source>
</evidence>
<name>A0A8J4SQP6_9TREM</name>
<evidence type="ECO:0000256" key="2">
    <source>
        <dbReference type="ARBA" id="ARBA00022737"/>
    </source>
</evidence>
<dbReference type="InterPro" id="IPR001611">
    <property type="entry name" value="Leu-rich_rpt"/>
</dbReference>
<keyword evidence="2" id="KW-0677">Repeat</keyword>
<reference evidence="4" key="1">
    <citation type="submission" date="2019-05" db="EMBL/GenBank/DDBJ databases">
        <title>Annotation for the trematode Paragonimus heterotremus.</title>
        <authorList>
            <person name="Choi Y.-J."/>
        </authorList>
    </citation>
    <scope>NUCLEOTIDE SEQUENCE</scope>
    <source>
        <strain evidence="4">LC</strain>
    </source>
</reference>
<keyword evidence="3" id="KW-0175">Coiled coil</keyword>
<dbReference type="PROSITE" id="PS51450">
    <property type="entry name" value="LRR"/>
    <property type="match status" value="2"/>
</dbReference>
<keyword evidence="5" id="KW-1185">Reference proteome</keyword>
<organism evidence="4 5">
    <name type="scientific">Paragonimus heterotremus</name>
    <dbReference type="NCBI Taxonomy" id="100268"/>
    <lineage>
        <taxon>Eukaryota</taxon>
        <taxon>Metazoa</taxon>
        <taxon>Spiralia</taxon>
        <taxon>Lophotrochozoa</taxon>
        <taxon>Platyhelminthes</taxon>
        <taxon>Trematoda</taxon>
        <taxon>Digenea</taxon>
        <taxon>Plagiorchiida</taxon>
        <taxon>Troglotremata</taxon>
        <taxon>Troglotrematidae</taxon>
        <taxon>Paragonimus</taxon>
    </lineage>
</organism>
<dbReference type="Pfam" id="PF14580">
    <property type="entry name" value="LRR_9"/>
    <property type="match status" value="1"/>
</dbReference>
<evidence type="ECO:0000256" key="3">
    <source>
        <dbReference type="ARBA" id="ARBA00023054"/>
    </source>
</evidence>
<dbReference type="PANTHER" id="PTHR23311:SF5">
    <property type="entry name" value="CENTROSOMAL PROTEIN OF 72 KDA"/>
    <property type="match status" value="1"/>
</dbReference>
<evidence type="ECO:0000313" key="4">
    <source>
        <dbReference type="EMBL" id="KAF5402450.1"/>
    </source>
</evidence>
<protein>
    <submittedName>
        <fullName evidence="4">Uncharacterized protein</fullName>
    </submittedName>
</protein>
<dbReference type="OrthoDB" id="676979at2759"/>
<dbReference type="Proteomes" id="UP000748531">
    <property type="component" value="Unassembled WGS sequence"/>
</dbReference>
<sequence>MNITEKWIKNRAKIDGDNLEDIKTLILEGNFDEKISSLGSALLHFSRLKILDISRNLLKSIRGIEHIITLEVLNLYYNSIDDVTEIKRLQYNTNLRDLDLRLNPVARVSLDYRLYLTHLLPKLKSLDCRPIRDGERRAALMFFATDQRHDFDCDWLPCVNRPELTDRPPEMPLDNYGSAEHVAGFLKSDNHSEVTQAEKSRMISRYSPITQTLTGKTSVSISSLQSDMGLKGLKFVEFYNKKGGLCFCSN</sequence>
<dbReference type="InterPro" id="IPR055320">
    <property type="entry name" value="CEP72-like"/>
</dbReference>
<dbReference type="AlphaFoldDB" id="A0A8J4SQP6"/>
<keyword evidence="1" id="KW-0433">Leucine-rich repeat</keyword>
<evidence type="ECO:0000313" key="5">
    <source>
        <dbReference type="Proteomes" id="UP000748531"/>
    </source>
</evidence>
<comment type="caution">
    <text evidence="4">The sequence shown here is derived from an EMBL/GenBank/DDBJ whole genome shotgun (WGS) entry which is preliminary data.</text>
</comment>
<accession>A0A8J4SQP6</accession>
<dbReference type="Gene3D" id="3.80.10.10">
    <property type="entry name" value="Ribonuclease Inhibitor"/>
    <property type="match status" value="1"/>
</dbReference>
<dbReference type="EMBL" id="LUCH01001807">
    <property type="protein sequence ID" value="KAF5402450.1"/>
    <property type="molecule type" value="Genomic_DNA"/>
</dbReference>
<dbReference type="PANTHER" id="PTHR23311">
    <property type="entry name" value="HEAT SHOCK REGULATED 2"/>
    <property type="match status" value="1"/>
</dbReference>